<keyword evidence="2" id="KW-0378">Hydrolase</keyword>
<dbReference type="OrthoDB" id="110250at2"/>
<sequence length="316" mass="36036">MDTTTHVTTGISLAGLSFLDPTIASHPDLVVGVLLCTVIGSNAPDIDFLFKYKGNETYVQEHRGISHSIPAVLLLSFLLSLLVSLFYGGSFFFTLFLWTLISVIIHVLSDICNIYGTQAFRPFTKKWIALNILPIFDPVVMTLQVIGIVLWINGVQPGYTFSFVFLFILSYISLRFFMAQKVLKAVDAKKNEVYTILPSFSVFSWTVIASCENHYRLGKYKRGKVSWSKVLDKNCGDNQIIKAAMKNRFVHQLLQYSPYLHAKIVKKHDGYEVHWFDLRYQSRIDEPFVAIIQLDHKLNLVKSYVKRGLISIPERV</sequence>
<dbReference type="Proteomes" id="UP000290649">
    <property type="component" value="Unassembled WGS sequence"/>
</dbReference>
<accession>A0A4V1LG34</accession>
<evidence type="ECO:0000256" key="1">
    <source>
        <dbReference type="SAM" id="Phobius"/>
    </source>
</evidence>
<feature type="transmembrane region" description="Helical" evidence="1">
    <location>
        <begin position="95"/>
        <end position="116"/>
    </location>
</feature>
<proteinExistence type="predicted"/>
<dbReference type="GO" id="GO:0016787">
    <property type="term" value="F:hydrolase activity"/>
    <property type="evidence" value="ECO:0007669"/>
    <property type="project" value="UniProtKB-KW"/>
</dbReference>
<dbReference type="InterPro" id="IPR007404">
    <property type="entry name" value="YdjM-like"/>
</dbReference>
<dbReference type="Pfam" id="PF04307">
    <property type="entry name" value="YdjM"/>
    <property type="match status" value="1"/>
</dbReference>
<comment type="caution">
    <text evidence="2">The sequence shown here is derived from an EMBL/GenBank/DDBJ whole genome shotgun (WGS) entry which is preliminary data.</text>
</comment>
<feature type="transmembrane region" description="Helical" evidence="1">
    <location>
        <begin position="71"/>
        <end position="89"/>
    </location>
</feature>
<name>A0A4V1LG34_9BACI</name>
<dbReference type="InterPro" id="IPR053170">
    <property type="entry name" value="Transcription_regulator"/>
</dbReference>
<gene>
    <name evidence="2" type="ORF">DS745_18795</name>
</gene>
<keyword evidence="1" id="KW-0472">Membrane</keyword>
<dbReference type="PANTHER" id="PTHR40031">
    <property type="entry name" value="HYPOTHETICAL MEMBRANE SPANNING PROTEIN"/>
    <property type="match status" value="1"/>
</dbReference>
<protein>
    <submittedName>
        <fullName evidence="2">Metal-dependent hydrolase</fullName>
    </submittedName>
</protein>
<keyword evidence="3" id="KW-1185">Reference proteome</keyword>
<feature type="transmembrane region" description="Helical" evidence="1">
    <location>
        <begin position="158"/>
        <end position="177"/>
    </location>
</feature>
<keyword evidence="1" id="KW-0812">Transmembrane</keyword>
<feature type="transmembrane region" description="Helical" evidence="1">
    <location>
        <begin position="128"/>
        <end position="152"/>
    </location>
</feature>
<evidence type="ECO:0000313" key="3">
    <source>
        <dbReference type="Proteomes" id="UP000290649"/>
    </source>
</evidence>
<dbReference type="PANTHER" id="PTHR40031:SF1">
    <property type="entry name" value="MEMBRANE-BOUND METAL-DEPENDENT HYDROLASE"/>
    <property type="match status" value="1"/>
</dbReference>
<dbReference type="EMBL" id="QOUX01000046">
    <property type="protein sequence ID" value="RXI98374.1"/>
    <property type="molecule type" value="Genomic_DNA"/>
</dbReference>
<dbReference type="AlphaFoldDB" id="A0A4V1LG34"/>
<evidence type="ECO:0000313" key="2">
    <source>
        <dbReference type="EMBL" id="RXI98374.1"/>
    </source>
</evidence>
<organism evidence="2 3">
    <name type="scientific">Anaerobacillus alkaliphilus</name>
    <dbReference type="NCBI Taxonomy" id="1548597"/>
    <lineage>
        <taxon>Bacteria</taxon>
        <taxon>Bacillati</taxon>
        <taxon>Bacillota</taxon>
        <taxon>Bacilli</taxon>
        <taxon>Bacillales</taxon>
        <taxon>Bacillaceae</taxon>
        <taxon>Anaerobacillus</taxon>
    </lineage>
</organism>
<keyword evidence="1" id="KW-1133">Transmembrane helix</keyword>
<reference evidence="2 3" key="1">
    <citation type="journal article" date="2019" name="Int. J. Syst. Evol. Microbiol.">
        <title>Anaerobacillus alkaliphilus sp. nov., a novel alkaliphilic and moderately halophilic bacterium.</title>
        <authorList>
            <person name="Borsodi A.K."/>
            <person name="Aszalos J.M."/>
            <person name="Bihari P."/>
            <person name="Nagy I."/>
            <person name="Schumann P."/>
            <person name="Sproer C."/>
            <person name="Kovacs A.L."/>
            <person name="Boka K."/>
            <person name="Dobosy P."/>
            <person name="Ovari M."/>
            <person name="Szili-Kovacs T."/>
            <person name="Toth E."/>
        </authorList>
    </citation>
    <scope>NUCLEOTIDE SEQUENCE [LARGE SCALE GENOMIC DNA]</scope>
    <source>
        <strain evidence="2 3">B16-10</strain>
    </source>
</reference>
<dbReference type="RefSeq" id="WP_129079731.1">
    <property type="nucleotide sequence ID" value="NZ_QOUX01000046.1"/>
</dbReference>